<gene>
    <name evidence="2" type="ORF">DYP60_07330</name>
</gene>
<proteinExistence type="predicted"/>
<dbReference type="Proteomes" id="UP000264002">
    <property type="component" value="Unassembled WGS sequence"/>
</dbReference>
<evidence type="ECO:0000313" key="2">
    <source>
        <dbReference type="EMBL" id="RFU95023.1"/>
    </source>
</evidence>
<evidence type="ECO:0000313" key="3">
    <source>
        <dbReference type="Proteomes" id="UP000264002"/>
    </source>
</evidence>
<keyword evidence="3" id="KW-1185">Reference proteome</keyword>
<organism evidence="2 3">
    <name type="scientific">Sphaerochaeta halotolerans</name>
    <dbReference type="NCBI Taxonomy" id="2293840"/>
    <lineage>
        <taxon>Bacteria</taxon>
        <taxon>Pseudomonadati</taxon>
        <taxon>Spirochaetota</taxon>
        <taxon>Spirochaetia</taxon>
        <taxon>Spirochaetales</taxon>
        <taxon>Sphaerochaetaceae</taxon>
        <taxon>Sphaerochaeta</taxon>
    </lineage>
</organism>
<accession>A0A372MHU4</accession>
<dbReference type="EMBL" id="QUWK01000006">
    <property type="protein sequence ID" value="RFU95023.1"/>
    <property type="molecule type" value="Genomic_DNA"/>
</dbReference>
<dbReference type="RefSeq" id="WP_117330282.1">
    <property type="nucleotide sequence ID" value="NZ_QUWK01000006.1"/>
</dbReference>
<name>A0A372MHU4_9SPIR</name>
<reference evidence="3" key="1">
    <citation type="submission" date="2018-08" db="EMBL/GenBank/DDBJ databases">
        <authorList>
            <person name="Grouzdev D.S."/>
            <person name="Krutkina M.S."/>
        </authorList>
    </citation>
    <scope>NUCLEOTIDE SEQUENCE [LARGE SCALE GENOMIC DNA]</scope>
    <source>
        <strain evidence="3">4-11</strain>
    </source>
</reference>
<dbReference type="AlphaFoldDB" id="A0A372MHU4"/>
<dbReference type="Pfam" id="PF08818">
    <property type="entry name" value="DUF1801"/>
    <property type="match status" value="1"/>
</dbReference>
<evidence type="ECO:0000259" key="1">
    <source>
        <dbReference type="Pfam" id="PF08818"/>
    </source>
</evidence>
<dbReference type="InterPro" id="IPR014922">
    <property type="entry name" value="YdhG-like"/>
</dbReference>
<dbReference type="SUPFAM" id="SSF159888">
    <property type="entry name" value="YdhG-like"/>
    <property type="match status" value="1"/>
</dbReference>
<sequence length="144" mass="16647">MRSEATTVEAYLSELTSEQRSVIEPLRKLILENLPEGIQESMNWGMISYEIPLRSFPDTYNKQPIGYAALSVQKHGFSLYLMPLYMDDKKMVKLQKQSKKLMLGKSCIRFKTLEEIPLDLVAEILRSYTVETYIEAYKNIKGSL</sequence>
<comment type="caution">
    <text evidence="2">The sequence shown here is derived from an EMBL/GenBank/DDBJ whole genome shotgun (WGS) entry which is preliminary data.</text>
</comment>
<feature type="domain" description="YdhG-like" evidence="1">
    <location>
        <begin position="19"/>
        <end position="126"/>
    </location>
</feature>
<dbReference type="Gene3D" id="3.90.1150.200">
    <property type="match status" value="1"/>
</dbReference>
<reference evidence="2 3" key="2">
    <citation type="submission" date="2018-09" db="EMBL/GenBank/DDBJ databases">
        <title>Genome of Sphaerochaeta halotolerans strain 4-11.</title>
        <authorList>
            <person name="Nazina T.N."/>
            <person name="Sokolova D.S."/>
        </authorList>
    </citation>
    <scope>NUCLEOTIDE SEQUENCE [LARGE SCALE GENOMIC DNA]</scope>
    <source>
        <strain evidence="2 3">4-11</strain>
    </source>
</reference>
<protein>
    <submittedName>
        <fullName evidence="2">DUF1801 domain-containing protein</fullName>
    </submittedName>
</protein>